<evidence type="ECO:0000313" key="3">
    <source>
        <dbReference type="Proteomes" id="UP000499080"/>
    </source>
</evidence>
<reference evidence="2 3" key="1">
    <citation type="journal article" date="2019" name="Sci. Rep.">
        <title>Orb-weaving spider Araneus ventricosus genome elucidates the spidroin gene catalogue.</title>
        <authorList>
            <person name="Kono N."/>
            <person name="Nakamura H."/>
            <person name="Ohtoshi R."/>
            <person name="Moran D.A.P."/>
            <person name="Shinohara A."/>
            <person name="Yoshida Y."/>
            <person name="Fujiwara M."/>
            <person name="Mori M."/>
            <person name="Tomita M."/>
            <person name="Arakawa K."/>
        </authorList>
    </citation>
    <scope>NUCLEOTIDE SEQUENCE [LARGE SCALE GENOMIC DNA]</scope>
</reference>
<dbReference type="Proteomes" id="UP000499080">
    <property type="component" value="Unassembled WGS sequence"/>
</dbReference>
<keyword evidence="1" id="KW-0472">Membrane</keyword>
<gene>
    <name evidence="2" type="ORF">AVEN_69733_1</name>
</gene>
<evidence type="ECO:0000313" key="2">
    <source>
        <dbReference type="EMBL" id="GBO21449.1"/>
    </source>
</evidence>
<accession>A0A4Y2V843</accession>
<sequence>MQTLGYQMVIDFWCAVNASQAFCYEMCHRLCVVNVNIDLCCEMCYRLFLKKGEMCHRLKRDAAVRVVSCYLVNVAEDGILPHLLVLLLLVGLKVVIACSFVRQVSHHLAAGWEGP</sequence>
<dbReference type="EMBL" id="BGPR01044637">
    <property type="protein sequence ID" value="GBO21449.1"/>
    <property type="molecule type" value="Genomic_DNA"/>
</dbReference>
<evidence type="ECO:0000256" key="1">
    <source>
        <dbReference type="SAM" id="Phobius"/>
    </source>
</evidence>
<organism evidence="2 3">
    <name type="scientific">Araneus ventricosus</name>
    <name type="common">Orbweaver spider</name>
    <name type="synonym">Epeira ventricosa</name>
    <dbReference type="NCBI Taxonomy" id="182803"/>
    <lineage>
        <taxon>Eukaryota</taxon>
        <taxon>Metazoa</taxon>
        <taxon>Ecdysozoa</taxon>
        <taxon>Arthropoda</taxon>
        <taxon>Chelicerata</taxon>
        <taxon>Arachnida</taxon>
        <taxon>Araneae</taxon>
        <taxon>Araneomorphae</taxon>
        <taxon>Entelegynae</taxon>
        <taxon>Araneoidea</taxon>
        <taxon>Araneidae</taxon>
        <taxon>Araneus</taxon>
    </lineage>
</organism>
<feature type="transmembrane region" description="Helical" evidence="1">
    <location>
        <begin position="79"/>
        <end position="101"/>
    </location>
</feature>
<comment type="caution">
    <text evidence="2">The sequence shown here is derived from an EMBL/GenBank/DDBJ whole genome shotgun (WGS) entry which is preliminary data.</text>
</comment>
<keyword evidence="1" id="KW-1133">Transmembrane helix</keyword>
<dbReference type="AlphaFoldDB" id="A0A4Y2V843"/>
<keyword evidence="3" id="KW-1185">Reference proteome</keyword>
<name>A0A4Y2V843_ARAVE</name>
<proteinExistence type="predicted"/>
<protein>
    <submittedName>
        <fullName evidence="2">Uncharacterized protein</fullName>
    </submittedName>
</protein>
<keyword evidence="1" id="KW-0812">Transmembrane</keyword>